<evidence type="ECO:0000259" key="1">
    <source>
        <dbReference type="Pfam" id="PF08279"/>
    </source>
</evidence>
<dbReference type="Pfam" id="PF08279">
    <property type="entry name" value="HTH_11"/>
    <property type="match status" value="1"/>
</dbReference>
<sequence length="327" mass="35021">MRADRLLRMLWLLRGRSTPMPAGQLATVLEVSTRTVLRDVEALSAAGVPVYTERGRHGGVMLLADYRPDVLGLSDDEALALTSVICVPGAGALGLDSLLQSAMGKIRRTVDRDALLVGSRVLIDPAGWLSRSAGPPMADALDAVQGLRRVRFRYTSGGSGRVSDVSTTALGLLCAASDWYLVAGSTAERIRFYRLDRLERLHVGEVDADAPQIDLAQEWARARCGFQERFSPMTATLEVQRCVLGVLQGLVRIEEVAGAADGPVRGAGGPEGSESPTAVVRIRAFFADVSHATEVLPRLAAHVRVLDPPELTRALRELAGQVLAAVQ</sequence>
<name>A0ABN6K3M1_9ACTO</name>
<dbReference type="Gene3D" id="1.10.10.10">
    <property type="entry name" value="Winged helix-like DNA-binding domain superfamily/Winged helix DNA-binding domain"/>
    <property type="match status" value="1"/>
</dbReference>
<dbReference type="InterPro" id="IPR036390">
    <property type="entry name" value="WH_DNA-bd_sf"/>
</dbReference>
<dbReference type="InterPro" id="IPR026881">
    <property type="entry name" value="WYL_dom"/>
</dbReference>
<evidence type="ECO:0008006" key="5">
    <source>
        <dbReference type="Google" id="ProtNLM"/>
    </source>
</evidence>
<evidence type="ECO:0000259" key="2">
    <source>
        <dbReference type="Pfam" id="PF13280"/>
    </source>
</evidence>
<feature type="domain" description="WYL" evidence="2">
    <location>
        <begin position="141"/>
        <end position="203"/>
    </location>
</feature>
<accession>A0ABN6K3M1</accession>
<evidence type="ECO:0000313" key="4">
    <source>
        <dbReference type="Proteomes" id="UP000824496"/>
    </source>
</evidence>
<dbReference type="RefSeq" id="WP_223911972.1">
    <property type="nucleotide sequence ID" value="NZ_AP025017.1"/>
</dbReference>
<gene>
    <name evidence="3" type="ORF">MANAM107_10350</name>
</gene>
<dbReference type="InterPro" id="IPR051534">
    <property type="entry name" value="CBASS_pafABC_assoc_protein"/>
</dbReference>
<keyword evidence="4" id="KW-1185">Reference proteome</keyword>
<dbReference type="InterPro" id="IPR028349">
    <property type="entry name" value="PafC-like"/>
</dbReference>
<dbReference type="InterPro" id="IPR013196">
    <property type="entry name" value="HTH_11"/>
</dbReference>
<organism evidence="3 4">
    <name type="scientific">Actinomyces capricornis</name>
    <dbReference type="NCBI Taxonomy" id="2755559"/>
    <lineage>
        <taxon>Bacteria</taxon>
        <taxon>Bacillati</taxon>
        <taxon>Actinomycetota</taxon>
        <taxon>Actinomycetes</taxon>
        <taxon>Actinomycetales</taxon>
        <taxon>Actinomycetaceae</taxon>
        <taxon>Actinomyces</taxon>
    </lineage>
</organism>
<evidence type="ECO:0000313" key="3">
    <source>
        <dbReference type="EMBL" id="BDA64201.1"/>
    </source>
</evidence>
<dbReference type="Pfam" id="PF13280">
    <property type="entry name" value="WYL"/>
    <property type="match status" value="1"/>
</dbReference>
<dbReference type="PANTHER" id="PTHR34580">
    <property type="match status" value="1"/>
</dbReference>
<dbReference type="PANTHER" id="PTHR34580:SF1">
    <property type="entry name" value="PROTEIN PAFC"/>
    <property type="match status" value="1"/>
</dbReference>
<feature type="domain" description="Helix-turn-helix type 11" evidence="1">
    <location>
        <begin position="5"/>
        <end position="58"/>
    </location>
</feature>
<protein>
    <recommendedName>
        <fullName evidence="5">WYL domain-containing protein</fullName>
    </recommendedName>
</protein>
<dbReference type="InterPro" id="IPR036388">
    <property type="entry name" value="WH-like_DNA-bd_sf"/>
</dbReference>
<dbReference type="Proteomes" id="UP000824496">
    <property type="component" value="Chromosome"/>
</dbReference>
<dbReference type="SUPFAM" id="SSF46785">
    <property type="entry name" value="Winged helix' DNA-binding domain"/>
    <property type="match status" value="1"/>
</dbReference>
<reference evidence="3 4" key="1">
    <citation type="submission" date="2021-08" db="EMBL/GenBank/DDBJ databases">
        <title>Whole genome sequence of novel Actinomyces species strain MAS-1.</title>
        <authorList>
            <person name="Saito M."/>
            <person name="Kuwahara N."/>
            <person name="Takizawa T."/>
            <person name="Gotouda H."/>
            <person name="Ochiai T."/>
        </authorList>
    </citation>
    <scope>NUCLEOTIDE SEQUENCE [LARGE SCALE GENOMIC DNA]</scope>
    <source>
        <strain evidence="3 4">MAS-1</strain>
    </source>
</reference>
<dbReference type="PIRSF" id="PIRSF016838">
    <property type="entry name" value="PafC"/>
    <property type="match status" value="1"/>
</dbReference>
<dbReference type="EMBL" id="AP025017">
    <property type="protein sequence ID" value="BDA64201.1"/>
    <property type="molecule type" value="Genomic_DNA"/>
</dbReference>
<proteinExistence type="predicted"/>